<organism evidence="2 3">
    <name type="scientific">Methanobacterium bryantii</name>
    <dbReference type="NCBI Taxonomy" id="2161"/>
    <lineage>
        <taxon>Archaea</taxon>
        <taxon>Methanobacteriati</taxon>
        <taxon>Methanobacteriota</taxon>
        <taxon>Methanomada group</taxon>
        <taxon>Methanobacteria</taxon>
        <taxon>Methanobacteriales</taxon>
        <taxon>Methanobacteriaceae</taxon>
        <taxon>Methanobacterium</taxon>
    </lineage>
</organism>
<evidence type="ECO:0000259" key="1">
    <source>
        <dbReference type="Pfam" id="PF01022"/>
    </source>
</evidence>
<evidence type="ECO:0000313" key="2">
    <source>
        <dbReference type="EMBL" id="PAV05466.1"/>
    </source>
</evidence>
<keyword evidence="3" id="KW-1185">Reference proteome</keyword>
<protein>
    <recommendedName>
        <fullName evidence="1">HTH arsR-type domain-containing protein</fullName>
    </recommendedName>
</protein>
<dbReference type="Gene3D" id="1.10.10.10">
    <property type="entry name" value="Winged helix-like DNA-binding domain superfamily/Winged helix DNA-binding domain"/>
    <property type="match status" value="1"/>
</dbReference>
<dbReference type="InterPro" id="IPR036388">
    <property type="entry name" value="WH-like_DNA-bd_sf"/>
</dbReference>
<proteinExistence type="predicted"/>
<sequence length="181" mass="21336">MAKVMITNITKENDLIEALDKSEFNDAIVFYDETHEKIPKSYHWNVNYVKINDDFISALKQVKDILRETESCEFFIEPNKVGIHLMYEILCNDADYNTYILYNGKFKLLPPQKNRLNKHQIMILKTLKDNPYTAAEIIRKSKITRTIVYDGLKKLQDMDLIVKSERKYELSSLGFDFLELL</sequence>
<comment type="caution">
    <text evidence="2">The sequence shown here is derived from an EMBL/GenBank/DDBJ whole genome shotgun (WGS) entry which is preliminary data.</text>
</comment>
<dbReference type="AlphaFoldDB" id="A0A2A2H829"/>
<gene>
    <name evidence="2" type="ORF">ASJ80_09465</name>
</gene>
<dbReference type="InterPro" id="IPR001845">
    <property type="entry name" value="HTH_ArsR_DNA-bd_dom"/>
</dbReference>
<dbReference type="GO" id="GO:0003700">
    <property type="term" value="F:DNA-binding transcription factor activity"/>
    <property type="evidence" value="ECO:0007669"/>
    <property type="project" value="InterPro"/>
</dbReference>
<evidence type="ECO:0000313" key="3">
    <source>
        <dbReference type="Proteomes" id="UP000217784"/>
    </source>
</evidence>
<dbReference type="RefSeq" id="WP_095652019.1">
    <property type="nucleotide sequence ID" value="NZ_LMVM01000005.1"/>
</dbReference>
<dbReference type="InterPro" id="IPR036390">
    <property type="entry name" value="WH_DNA-bd_sf"/>
</dbReference>
<feature type="domain" description="HTH arsR-type" evidence="1">
    <location>
        <begin position="120"/>
        <end position="161"/>
    </location>
</feature>
<dbReference type="EMBL" id="LMVM01000005">
    <property type="protein sequence ID" value="PAV05466.1"/>
    <property type="molecule type" value="Genomic_DNA"/>
</dbReference>
<dbReference type="OrthoDB" id="375404at2157"/>
<reference evidence="2 3" key="1">
    <citation type="journal article" date="2017" name="BMC Genomics">
        <title>Genomic analysis of methanogenic archaea reveals a shift towards energy conservation.</title>
        <authorList>
            <person name="Gilmore S.P."/>
            <person name="Henske J.K."/>
            <person name="Sexton J.A."/>
            <person name="Solomon K.V."/>
            <person name="Seppala S."/>
            <person name="Yoo J.I."/>
            <person name="Huyett L.M."/>
            <person name="Pressman A."/>
            <person name="Cogan J.Z."/>
            <person name="Kivenson V."/>
            <person name="Peng X."/>
            <person name="Tan Y."/>
            <person name="Valentine D.L."/>
            <person name="O'Malley M.A."/>
        </authorList>
    </citation>
    <scope>NUCLEOTIDE SEQUENCE [LARGE SCALE GENOMIC DNA]</scope>
    <source>
        <strain evidence="2 3">M.o.H.</strain>
    </source>
</reference>
<accession>A0A2A2H829</accession>
<dbReference type="Pfam" id="PF01022">
    <property type="entry name" value="HTH_5"/>
    <property type="match status" value="1"/>
</dbReference>
<name>A0A2A2H829_METBR</name>
<dbReference type="Proteomes" id="UP000217784">
    <property type="component" value="Unassembled WGS sequence"/>
</dbReference>
<dbReference type="SUPFAM" id="SSF46785">
    <property type="entry name" value="Winged helix' DNA-binding domain"/>
    <property type="match status" value="1"/>
</dbReference>